<keyword evidence="2" id="KW-0413">Isomerase</keyword>
<dbReference type="PANTHER" id="PTHR48100:SF1">
    <property type="entry name" value="HISTIDINE PHOSPHATASE FAMILY PROTEIN-RELATED"/>
    <property type="match status" value="1"/>
</dbReference>
<dbReference type="OrthoDB" id="9781415at2"/>
<dbReference type="RefSeq" id="WP_072856720.1">
    <property type="nucleotide sequence ID" value="NZ_FQUE01000003.1"/>
</dbReference>
<dbReference type="PANTHER" id="PTHR48100">
    <property type="entry name" value="BROAD-SPECIFICITY PHOSPHATASE YOR283W-RELATED"/>
    <property type="match status" value="1"/>
</dbReference>
<reference evidence="6" key="1">
    <citation type="submission" date="2016-11" db="EMBL/GenBank/DDBJ databases">
        <authorList>
            <person name="Varghese N."/>
            <person name="Submissions S."/>
        </authorList>
    </citation>
    <scope>NUCLEOTIDE SEQUENCE [LARGE SCALE GENOMIC DNA]</scope>
    <source>
        <strain evidence="6">DSM 29326</strain>
    </source>
</reference>
<organism evidence="5 6">
    <name type="scientific">Loktanella atrilutea</name>
    <dbReference type="NCBI Taxonomy" id="366533"/>
    <lineage>
        <taxon>Bacteria</taxon>
        <taxon>Pseudomonadati</taxon>
        <taxon>Pseudomonadota</taxon>
        <taxon>Alphaproteobacteria</taxon>
        <taxon>Rhodobacterales</taxon>
        <taxon>Roseobacteraceae</taxon>
        <taxon>Loktanella</taxon>
    </lineage>
</organism>
<dbReference type="SMART" id="SM00855">
    <property type="entry name" value="PGAM"/>
    <property type="match status" value="1"/>
</dbReference>
<dbReference type="Proteomes" id="UP000183987">
    <property type="component" value="Unassembled WGS sequence"/>
</dbReference>
<dbReference type="InterPro" id="IPR001345">
    <property type="entry name" value="PG/BPGM_mutase_AS"/>
</dbReference>
<evidence type="ECO:0000256" key="4">
    <source>
        <dbReference type="PIRSR" id="PIRSR613078-2"/>
    </source>
</evidence>
<proteinExistence type="predicted"/>
<evidence type="ECO:0000313" key="5">
    <source>
        <dbReference type="EMBL" id="SHF01846.1"/>
    </source>
</evidence>
<dbReference type="GO" id="GO:0005737">
    <property type="term" value="C:cytoplasm"/>
    <property type="evidence" value="ECO:0007669"/>
    <property type="project" value="TreeGrafter"/>
</dbReference>
<dbReference type="Gene3D" id="3.40.50.1240">
    <property type="entry name" value="Phosphoglycerate mutase-like"/>
    <property type="match status" value="1"/>
</dbReference>
<feature type="binding site" evidence="4">
    <location>
        <position position="62"/>
    </location>
    <ligand>
        <name>substrate</name>
    </ligand>
</feature>
<protein>
    <submittedName>
        <fullName evidence="5">Probable phosphoglycerate mutase</fullName>
    </submittedName>
</protein>
<evidence type="ECO:0000256" key="1">
    <source>
        <dbReference type="ARBA" id="ARBA00023152"/>
    </source>
</evidence>
<dbReference type="GO" id="GO:0016791">
    <property type="term" value="F:phosphatase activity"/>
    <property type="evidence" value="ECO:0007669"/>
    <property type="project" value="TreeGrafter"/>
</dbReference>
<sequence>MGYPDLYILRHGETVWNREGRMQGHLNAPLTPVGRAQAERQGALLAARDLAGFGFWTSPLLRAVETAALALGAIAAEVRTDDRLREIDVGHWQGRLRADCAPAGGGAHGPDGDLSLYAHAPGEGLDAVALRARAFLNDLDGPAVVVCHGIVSRMLRCAALGLHHGAWTELPGGQGNVFHLTGGRMEELR</sequence>
<evidence type="ECO:0000313" key="6">
    <source>
        <dbReference type="Proteomes" id="UP000183987"/>
    </source>
</evidence>
<accession>A0A1M4Y8A5</accession>
<evidence type="ECO:0000256" key="3">
    <source>
        <dbReference type="PIRSR" id="PIRSR613078-1"/>
    </source>
</evidence>
<name>A0A1M4Y8A5_LOKAT</name>
<dbReference type="STRING" id="366533.SAMN05444339_10328"/>
<dbReference type="CDD" id="cd07067">
    <property type="entry name" value="HP_PGM_like"/>
    <property type="match status" value="1"/>
</dbReference>
<keyword evidence="6" id="KW-1185">Reference proteome</keyword>
<dbReference type="InterPro" id="IPR013078">
    <property type="entry name" value="His_Pase_superF_clade-1"/>
</dbReference>
<dbReference type="EMBL" id="FQUE01000003">
    <property type="protein sequence ID" value="SHF01846.1"/>
    <property type="molecule type" value="Genomic_DNA"/>
</dbReference>
<feature type="active site" description="Tele-phosphohistidine intermediate" evidence="3">
    <location>
        <position position="11"/>
    </location>
</feature>
<dbReference type="PROSITE" id="PS00175">
    <property type="entry name" value="PG_MUTASE"/>
    <property type="match status" value="1"/>
</dbReference>
<dbReference type="AlphaFoldDB" id="A0A1M4Y8A5"/>
<feature type="active site" description="Proton donor/acceptor" evidence="3">
    <location>
        <position position="86"/>
    </location>
</feature>
<dbReference type="Pfam" id="PF00300">
    <property type="entry name" value="His_Phos_1"/>
    <property type="match status" value="1"/>
</dbReference>
<feature type="binding site" evidence="4">
    <location>
        <begin position="10"/>
        <end position="17"/>
    </location>
    <ligand>
        <name>substrate</name>
    </ligand>
</feature>
<gene>
    <name evidence="5" type="ORF">SAMN05444339_10328</name>
</gene>
<keyword evidence="1" id="KW-0324">Glycolysis</keyword>
<dbReference type="SUPFAM" id="SSF53254">
    <property type="entry name" value="Phosphoglycerate mutase-like"/>
    <property type="match status" value="1"/>
</dbReference>
<dbReference type="InterPro" id="IPR029033">
    <property type="entry name" value="His_PPase_superfam"/>
</dbReference>
<dbReference type="InterPro" id="IPR050275">
    <property type="entry name" value="PGM_Phosphatase"/>
</dbReference>
<evidence type="ECO:0000256" key="2">
    <source>
        <dbReference type="ARBA" id="ARBA00023235"/>
    </source>
</evidence>